<gene>
    <name evidence="2" type="primary">ycf20</name>
</gene>
<proteinExistence type="predicted"/>
<dbReference type="AlphaFoldDB" id="Q85G57"/>
<keyword evidence="3" id="KW-1185">Reference proteome</keyword>
<keyword evidence="2" id="KW-0934">Plastid</keyword>
<keyword evidence="2" id="KW-0150">Chloroplast</keyword>
<geneLocation type="chloroplast" evidence="2"/>
<evidence type="ECO:0000256" key="1">
    <source>
        <dbReference type="SAM" id="SignalP"/>
    </source>
</evidence>
<dbReference type="Gramene" id="CMV049CT">
    <property type="protein sequence ID" value="CMV049CT"/>
    <property type="gene ID" value="CMV049C"/>
</dbReference>
<reference evidence="2" key="1">
    <citation type="journal article" date="2003" name="DNA Res.">
        <title>Complete sequence and analysis of the plastid genome of the unicellular red alga Cyanidioschyzon merolae.</title>
        <authorList>
            <person name="Ohta N."/>
            <person name="Matsuzaki M."/>
            <person name="Misumi O."/>
            <person name="Miyagishima S."/>
            <person name="Nozaki H."/>
            <person name="Tanaka K."/>
            <person name="Shin-i T."/>
            <person name="Kohara Y."/>
            <person name="Kuroiwa T."/>
        </authorList>
    </citation>
    <scope>NUCLEOTIDE SEQUENCE [LARGE SCALE GENOMIC DNA]</scope>
    <source>
        <strain evidence="2">10D</strain>
    </source>
</reference>
<accession>Q85G57</accession>
<protein>
    <submittedName>
        <fullName evidence="2">Ycf20 protein</fullName>
    </submittedName>
</protein>
<feature type="signal peptide" evidence="1">
    <location>
        <begin position="1"/>
        <end position="20"/>
    </location>
</feature>
<dbReference type="RefSeq" id="NP_848972.1">
    <property type="nucleotide sequence ID" value="NC_004799.1"/>
</dbReference>
<sequence length="72" mass="8038">MLRHPWMSHSFHLLLGVVLSSLISSLDTGDLMMLISALLTAFIQILHMSRKATWVRLGLLYGFVVEALKLGS</sequence>
<name>Q85G57_CYAM1</name>
<dbReference type="KEGG" id="cme:CymeCp040"/>
<dbReference type="STRING" id="280699.Q85G57"/>
<feature type="chain" id="PRO_5004299215" evidence="1">
    <location>
        <begin position="21"/>
        <end position="72"/>
    </location>
</feature>
<dbReference type="EMBL" id="AB002583">
    <property type="protein sequence ID" value="BAC76134.1"/>
    <property type="molecule type" value="Genomic_DNA"/>
</dbReference>
<organism evidence="2 3">
    <name type="scientific">Cyanidioschyzon merolae (strain NIES-3377 / 10D)</name>
    <name type="common">Unicellular red alga</name>
    <dbReference type="NCBI Taxonomy" id="280699"/>
    <lineage>
        <taxon>Eukaryota</taxon>
        <taxon>Rhodophyta</taxon>
        <taxon>Bangiophyceae</taxon>
        <taxon>Cyanidiales</taxon>
        <taxon>Cyanidiaceae</taxon>
        <taxon>Cyanidioschyzon</taxon>
    </lineage>
</organism>
<evidence type="ECO:0000313" key="3">
    <source>
        <dbReference type="Proteomes" id="UP000007014"/>
    </source>
</evidence>
<keyword evidence="1" id="KW-0732">Signal</keyword>
<dbReference type="Proteomes" id="UP000007014">
    <property type="component" value="Chloroplast"/>
</dbReference>
<dbReference type="HOGENOM" id="CLU_2725773_0_0_1"/>
<evidence type="ECO:0000313" key="2">
    <source>
        <dbReference type="EMBL" id="BAC76134.1"/>
    </source>
</evidence>
<dbReference type="GeneID" id="845067"/>